<keyword evidence="2" id="KW-1185">Reference proteome</keyword>
<sequence length="241" mass="27978">MGDDSISAAEAAVPSNPAFNLTKLDNWILNQTDETFQMHDWEDLKRIIGRPMPSQVRVNSNKRLTLTTESNRLEDFRRTPTELRRYLEWTAGIKEQYGSITEYLMTRRLPRAWGRPPFTPESVVPLAAASDYAILLNDWPYALAPGITHVIVWTRTRIPADDDKGDLLPESRRIIGEFVKRTFVDELGPGGEDRVLWFKNWVALQSVRALEHFHVLVRDVDHDTLERWTGERPKTKRPWEE</sequence>
<protein>
    <recommendedName>
        <fullName evidence="3">N-acetylglucosamine-induced protein 1</fullName>
    </recommendedName>
</protein>
<comment type="caution">
    <text evidence="1">The sequence shown here is derived from an EMBL/GenBank/DDBJ whole genome shotgun (WGS) entry which is preliminary data.</text>
</comment>
<dbReference type="Pfam" id="PF12239">
    <property type="entry name" value="DUF3605"/>
    <property type="match status" value="1"/>
</dbReference>
<dbReference type="RefSeq" id="XP_018700457.1">
    <property type="nucleotide sequence ID" value="XM_018852380.1"/>
</dbReference>
<name>A0A167LRX8_CORFA</name>
<dbReference type="PANTHER" id="PTHR35020">
    <property type="entry name" value="N-ACETYLGLUCOSAMINE-INDUCED PROTEIN 1"/>
    <property type="match status" value="1"/>
</dbReference>
<dbReference type="OrthoDB" id="498286at2759"/>
<evidence type="ECO:0000313" key="2">
    <source>
        <dbReference type="Proteomes" id="UP000076744"/>
    </source>
</evidence>
<evidence type="ECO:0000313" key="1">
    <source>
        <dbReference type="EMBL" id="OAA53424.1"/>
    </source>
</evidence>
<dbReference type="Proteomes" id="UP000076744">
    <property type="component" value="Unassembled WGS sequence"/>
</dbReference>
<dbReference type="PANTHER" id="PTHR35020:SF2">
    <property type="entry name" value="N-ACETYLGLUCOSAMINE-INDUCED PROTEIN 1"/>
    <property type="match status" value="1"/>
</dbReference>
<dbReference type="AlphaFoldDB" id="A0A167LRX8"/>
<evidence type="ECO:0008006" key="3">
    <source>
        <dbReference type="Google" id="ProtNLM"/>
    </source>
</evidence>
<reference evidence="1 2" key="1">
    <citation type="journal article" date="2016" name="Genome Biol. Evol.">
        <title>Divergent and convergent evolution of fungal pathogenicity.</title>
        <authorList>
            <person name="Shang Y."/>
            <person name="Xiao G."/>
            <person name="Zheng P."/>
            <person name="Cen K."/>
            <person name="Zhan S."/>
            <person name="Wang C."/>
        </authorList>
    </citation>
    <scope>NUCLEOTIDE SEQUENCE [LARGE SCALE GENOMIC DNA]</scope>
    <source>
        <strain evidence="1 2">ARSEF 2679</strain>
    </source>
</reference>
<proteinExistence type="predicted"/>
<dbReference type="EMBL" id="AZHB01000035">
    <property type="protein sequence ID" value="OAA53424.1"/>
    <property type="molecule type" value="Genomic_DNA"/>
</dbReference>
<dbReference type="GO" id="GO:0006044">
    <property type="term" value="P:N-acetylglucosamine metabolic process"/>
    <property type="evidence" value="ECO:0007669"/>
    <property type="project" value="TreeGrafter"/>
</dbReference>
<dbReference type="GeneID" id="30025069"/>
<dbReference type="STRING" id="1081104.A0A167LRX8"/>
<organism evidence="1 2">
    <name type="scientific">Cordyceps fumosorosea (strain ARSEF 2679)</name>
    <name type="common">Isaria fumosorosea</name>
    <dbReference type="NCBI Taxonomy" id="1081104"/>
    <lineage>
        <taxon>Eukaryota</taxon>
        <taxon>Fungi</taxon>
        <taxon>Dikarya</taxon>
        <taxon>Ascomycota</taxon>
        <taxon>Pezizomycotina</taxon>
        <taxon>Sordariomycetes</taxon>
        <taxon>Hypocreomycetidae</taxon>
        <taxon>Hypocreales</taxon>
        <taxon>Cordycipitaceae</taxon>
        <taxon>Cordyceps</taxon>
    </lineage>
</organism>
<gene>
    <name evidence="1" type="ORF">ISF_08777</name>
</gene>
<dbReference type="InterPro" id="IPR022036">
    <property type="entry name" value="DUF3605"/>
</dbReference>
<accession>A0A167LRX8</accession>
<dbReference type="GO" id="GO:0005737">
    <property type="term" value="C:cytoplasm"/>
    <property type="evidence" value="ECO:0007669"/>
    <property type="project" value="TreeGrafter"/>
</dbReference>